<dbReference type="AlphaFoldDB" id="A0A9P5XSN9"/>
<proteinExistence type="predicted"/>
<keyword evidence="3" id="KW-1185">Reference proteome</keyword>
<dbReference type="InterPro" id="IPR023231">
    <property type="entry name" value="GSKIP_dom_sf"/>
</dbReference>
<dbReference type="SUPFAM" id="SSF103107">
    <property type="entry name" value="Hypothetical protein c14orf129, hspc210"/>
    <property type="match status" value="1"/>
</dbReference>
<evidence type="ECO:0000313" key="3">
    <source>
        <dbReference type="Proteomes" id="UP000807342"/>
    </source>
</evidence>
<protein>
    <recommendedName>
        <fullName evidence="1">GSKIP domain-containing protein</fullName>
    </recommendedName>
</protein>
<dbReference type="InterPro" id="IPR007967">
    <property type="entry name" value="GSKIP_dom"/>
</dbReference>
<accession>A0A9P5XSN9</accession>
<gene>
    <name evidence="2" type="ORF">P691DRAFT_804042</name>
</gene>
<name>A0A9P5XSN9_9AGAR</name>
<sequence length="99" mass="11064">MATSFYGQELHRALKEQGAAIHGFKLVNVGTLQAVARVRLLEGHSIDVTLTQQGYKVECKVNEGVAQIFETIEDLFHSTSPLYTQKRSEALFEALKRIS</sequence>
<dbReference type="OrthoDB" id="5804279at2759"/>
<feature type="domain" description="GSKIP" evidence="1">
    <location>
        <begin position="33"/>
        <end position="97"/>
    </location>
</feature>
<dbReference type="Proteomes" id="UP000807342">
    <property type="component" value="Unassembled WGS sequence"/>
</dbReference>
<evidence type="ECO:0000313" key="2">
    <source>
        <dbReference type="EMBL" id="KAF9454696.1"/>
    </source>
</evidence>
<reference evidence="2" key="1">
    <citation type="submission" date="2020-11" db="EMBL/GenBank/DDBJ databases">
        <authorList>
            <consortium name="DOE Joint Genome Institute"/>
            <person name="Ahrendt S."/>
            <person name="Riley R."/>
            <person name="Andreopoulos W."/>
            <person name="Labutti K."/>
            <person name="Pangilinan J."/>
            <person name="Ruiz-Duenas F.J."/>
            <person name="Barrasa J.M."/>
            <person name="Sanchez-Garcia M."/>
            <person name="Camarero S."/>
            <person name="Miyauchi S."/>
            <person name="Serrano A."/>
            <person name="Linde D."/>
            <person name="Babiker R."/>
            <person name="Drula E."/>
            <person name="Ayuso-Fernandez I."/>
            <person name="Pacheco R."/>
            <person name="Padilla G."/>
            <person name="Ferreira P."/>
            <person name="Barriuso J."/>
            <person name="Kellner H."/>
            <person name="Castanera R."/>
            <person name="Alfaro M."/>
            <person name="Ramirez L."/>
            <person name="Pisabarro A.G."/>
            <person name="Kuo A."/>
            <person name="Tritt A."/>
            <person name="Lipzen A."/>
            <person name="He G."/>
            <person name="Yan M."/>
            <person name="Ng V."/>
            <person name="Cullen D."/>
            <person name="Martin F."/>
            <person name="Rosso M.-N."/>
            <person name="Henrissat B."/>
            <person name="Hibbett D."/>
            <person name="Martinez A.T."/>
            <person name="Grigoriev I.V."/>
        </authorList>
    </citation>
    <scope>NUCLEOTIDE SEQUENCE</scope>
    <source>
        <strain evidence="2">MF-IS2</strain>
    </source>
</reference>
<dbReference type="EMBL" id="MU151052">
    <property type="protein sequence ID" value="KAF9454696.1"/>
    <property type="molecule type" value="Genomic_DNA"/>
</dbReference>
<comment type="caution">
    <text evidence="2">The sequence shown here is derived from an EMBL/GenBank/DDBJ whole genome shotgun (WGS) entry which is preliminary data.</text>
</comment>
<dbReference type="Pfam" id="PF05303">
    <property type="entry name" value="GSKIP_dom"/>
    <property type="match status" value="1"/>
</dbReference>
<dbReference type="Gene3D" id="3.30.2280.10">
    <property type="entry name" value="Hypothetical protein (hspc210)"/>
    <property type="match status" value="1"/>
</dbReference>
<organism evidence="2 3">
    <name type="scientific">Macrolepiota fuliginosa MF-IS2</name>
    <dbReference type="NCBI Taxonomy" id="1400762"/>
    <lineage>
        <taxon>Eukaryota</taxon>
        <taxon>Fungi</taxon>
        <taxon>Dikarya</taxon>
        <taxon>Basidiomycota</taxon>
        <taxon>Agaricomycotina</taxon>
        <taxon>Agaricomycetes</taxon>
        <taxon>Agaricomycetidae</taxon>
        <taxon>Agaricales</taxon>
        <taxon>Agaricineae</taxon>
        <taxon>Agaricaceae</taxon>
        <taxon>Macrolepiota</taxon>
    </lineage>
</organism>
<evidence type="ECO:0000259" key="1">
    <source>
        <dbReference type="Pfam" id="PF05303"/>
    </source>
</evidence>